<gene>
    <name evidence="2" type="ORF">QTG54_010510</name>
</gene>
<proteinExistence type="predicted"/>
<feature type="compositionally biased region" description="Basic and acidic residues" evidence="1">
    <location>
        <begin position="422"/>
        <end position="444"/>
    </location>
</feature>
<comment type="caution">
    <text evidence="2">The sequence shown here is derived from an EMBL/GenBank/DDBJ whole genome shotgun (WGS) entry which is preliminary data.</text>
</comment>
<feature type="compositionally biased region" description="Polar residues" evidence="1">
    <location>
        <begin position="1"/>
        <end position="24"/>
    </location>
</feature>
<feature type="region of interest" description="Disordered" evidence="1">
    <location>
        <begin position="198"/>
        <end position="229"/>
    </location>
</feature>
<reference evidence="2" key="1">
    <citation type="submission" date="2023-06" db="EMBL/GenBank/DDBJ databases">
        <title>Survivors Of The Sea: Transcriptome response of Skeletonema marinoi to long-term dormancy.</title>
        <authorList>
            <person name="Pinder M.I.M."/>
            <person name="Kourtchenko O."/>
            <person name="Robertson E.K."/>
            <person name="Larsson T."/>
            <person name="Maumus F."/>
            <person name="Osuna-Cruz C.M."/>
            <person name="Vancaester E."/>
            <person name="Stenow R."/>
            <person name="Vandepoele K."/>
            <person name="Ploug H."/>
            <person name="Bruchert V."/>
            <person name="Godhe A."/>
            <person name="Topel M."/>
        </authorList>
    </citation>
    <scope>NUCLEOTIDE SEQUENCE</scope>
    <source>
        <strain evidence="2">R05AC</strain>
    </source>
</reference>
<feature type="region of interest" description="Disordered" evidence="1">
    <location>
        <begin position="294"/>
        <end position="314"/>
    </location>
</feature>
<evidence type="ECO:0000256" key="1">
    <source>
        <dbReference type="SAM" id="MobiDB-lite"/>
    </source>
</evidence>
<protein>
    <submittedName>
        <fullName evidence="2">Uncharacterized protein</fullName>
    </submittedName>
</protein>
<evidence type="ECO:0000313" key="3">
    <source>
        <dbReference type="Proteomes" id="UP001224775"/>
    </source>
</evidence>
<dbReference type="AlphaFoldDB" id="A0AAD8Y3Y3"/>
<feature type="region of interest" description="Disordered" evidence="1">
    <location>
        <begin position="543"/>
        <end position="578"/>
    </location>
</feature>
<feature type="compositionally biased region" description="Polar residues" evidence="1">
    <location>
        <begin position="123"/>
        <end position="144"/>
    </location>
</feature>
<organism evidence="2 3">
    <name type="scientific">Skeletonema marinoi</name>
    <dbReference type="NCBI Taxonomy" id="267567"/>
    <lineage>
        <taxon>Eukaryota</taxon>
        <taxon>Sar</taxon>
        <taxon>Stramenopiles</taxon>
        <taxon>Ochrophyta</taxon>
        <taxon>Bacillariophyta</taxon>
        <taxon>Coscinodiscophyceae</taxon>
        <taxon>Thalassiosirophycidae</taxon>
        <taxon>Thalassiosirales</taxon>
        <taxon>Skeletonemataceae</taxon>
        <taxon>Skeletonema</taxon>
        <taxon>Skeletonema marinoi-dohrnii complex</taxon>
    </lineage>
</organism>
<dbReference type="Proteomes" id="UP001224775">
    <property type="component" value="Unassembled WGS sequence"/>
</dbReference>
<evidence type="ECO:0000313" key="2">
    <source>
        <dbReference type="EMBL" id="KAK1739194.1"/>
    </source>
</evidence>
<sequence length="1174" mass="129979">MSSELPTQSHQENLDNAQELSTAATDKASESEESTNNNHNLSALAVQLQALQSEKRERENEIAHLKRQLKLLSEFKGFAIKGKELWESRGSNEGSFITVLSTLEGAMNHDQRNYMPSDDDGGHSSNTNHPTSDDYNGNDLSESASSFNINSQLTAAGTPNKYEDNDETPFEAIAFLSPKVSELLKEEALALDDVLDTSAWSDSSDSSDDGYGKNRRRRKKRNDDDEDGMDEELAGLEAAGLSLQEELALAANGFADFYGDENDDDAYANEESATRLGENSNNEGWEDSIHEYYKSNSQHTSQTSSAIDTNNGSTPQQLLSKLNLSYSLADHAITLDVTRKASDRGLYTRPLLSRNEIETLGVVALPNWIARPGGEEDSSIDNTSRGREMYMNRVLSCTTEYVEPPKSKTLRKLFSGWVPGPGERRPEDERGRGSRMDGDEDSKHVTAYSTSKSPQDDNEDDDNDDFEEVRSRSHSRQQILMEPLPVRTVTTRIRPDVLCGAVMTALTTAVEKIGGEMTKRQGGHLRAIIPGRKMRVWMPGEWEREQSKVDEEDEERDSEEQIRNTSFGSHDDSDSHSVASMLSSISFSSPGKAPKSRRPTFKVLPPYLVDAQLVTKKLGKECERVLLIRVYRIQDIAQQRSGSEDQEELLDVPDPLDLSANVDLNCDGKRIDLELESKRSVSALQDAASLVQRLKAVGGEGFAIDQPQPMLTPLDEQDNESVASHASTKSYLKSFGDVITSPIRYLSGSSVAPLLTSPTPGGSKTNTVMGLMSMELRRKCQASPSVGAYSKSDKSNGLYPCLAKEDAPYVQSSWIFLKACIEELDEHCLGYSTLGVSPLFQSPSLAQIDVHYIAQIKAFCRESMIVSLVKTASELEVYAREQEVSCSNLDHLLRPTFDAYKLAPPPLPKPVPLTAYPLDFQPPEELCPPWGPEVMKVLEKISDESTNDETRLSSFEHAMRAVSLVVAAFQRQHDVEQGSRLGRKNMQCMDRLAKMQAHKRNSILKIRDSYGSNLLATNAADDYHLLRQKSSNAGSLSDTIHSIPDQVPLLICNVLVGNAAGTCFITSSHILFHTQLVPIIGGDKVHLFSIKDVELTINPPSKAMLSPLPASISLTTSISRNKATREEVYHFIPSIGARRFAKFLEVVRDVLVENPDTLKLTERGGLIYMYDEPK</sequence>
<feature type="region of interest" description="Disordered" evidence="1">
    <location>
        <begin position="109"/>
        <end position="144"/>
    </location>
</feature>
<feature type="region of interest" description="Disordered" evidence="1">
    <location>
        <begin position="1"/>
        <end position="42"/>
    </location>
</feature>
<feature type="region of interest" description="Disordered" evidence="1">
    <location>
        <begin position="412"/>
        <end position="483"/>
    </location>
</feature>
<feature type="compositionally biased region" description="Acidic residues" evidence="1">
    <location>
        <begin position="456"/>
        <end position="467"/>
    </location>
</feature>
<name>A0AAD8Y3Y3_9STRA</name>
<keyword evidence="3" id="KW-1185">Reference proteome</keyword>
<dbReference type="EMBL" id="JATAAI010000019">
    <property type="protein sequence ID" value="KAK1739194.1"/>
    <property type="molecule type" value="Genomic_DNA"/>
</dbReference>
<accession>A0AAD8Y3Y3</accession>